<proteinExistence type="inferred from homology"/>
<dbReference type="InterPro" id="IPR036881">
    <property type="entry name" value="Glyco_hydro_3_C_sf"/>
</dbReference>
<comment type="similarity">
    <text evidence="1 4">Belongs to the glycosyl hydrolase 3 family.</text>
</comment>
<keyword evidence="3" id="KW-0119">Carbohydrate metabolism</keyword>
<feature type="domain" description="Fibronectin type III-like" evidence="5">
    <location>
        <begin position="582"/>
        <end position="652"/>
    </location>
</feature>
<dbReference type="SMART" id="SM01217">
    <property type="entry name" value="Fn3_like"/>
    <property type="match status" value="1"/>
</dbReference>
<name>A0A1I3KW17_9SPIR</name>
<evidence type="ECO:0000313" key="6">
    <source>
        <dbReference type="EMBL" id="SFI76570.1"/>
    </source>
</evidence>
<dbReference type="RefSeq" id="WP_074931513.1">
    <property type="nucleotide sequence ID" value="NZ_FORI01000005.1"/>
</dbReference>
<dbReference type="Gene3D" id="2.60.40.10">
    <property type="entry name" value="Immunoglobulins"/>
    <property type="match status" value="1"/>
</dbReference>
<evidence type="ECO:0000259" key="5">
    <source>
        <dbReference type="SMART" id="SM01217"/>
    </source>
</evidence>
<dbReference type="PANTHER" id="PTHR42715:SF10">
    <property type="entry name" value="BETA-GLUCOSIDASE"/>
    <property type="match status" value="1"/>
</dbReference>
<evidence type="ECO:0000256" key="3">
    <source>
        <dbReference type="ARBA" id="ARBA00023277"/>
    </source>
</evidence>
<sequence>MDNKIKELLSQLTLEEKAGLCSGKDFWRTKPVDRLGIPSIMVSDGPSGLRTQFDNGVDENDSRPAVSFPSGCATASSFDRNLLRHLGEILGEEANNYKVSTVLGPAINIKRSPLCGRNFEYLSEDPYVSGELGAAYINGVQSKNAGTSVKHFAANNQETNRFSVSETVDERTLREIYLPGFETCVKKAAPTTIMCSYNAINGELSSQNKWLLKDVLRDEWGFKGLVMSDWGAVYDRVKGIKADLSLEMPYSGGHTDNDIVQAVKAGTLSMEELDEAVSHVLEMVMNYVEHKQDGVFDMDKDHADSAKIAEESCVLLKNDNAALPIKAPADKVLFVGTFAENPRYGGGGSSKIKCYKMTSAVDAAKEAGLSVKYVKGYNDDFETTTSALTDEAVAAARNADTVVVFAGLPESFESEGADRTTLDMPQVQNELIEKLTAVNKNVVVVLHNGAPVAMPWVDKVAAILECYLGGENIGTAQINLLFGKANPSGKLAETFPLRLEDTPCYLTYPGNGRTCIYSEGIFVGYRWYDSRKMPVLFPFGHGLSYTTFEYSNLKVSKPAFKDTDGVEVSITIKNTGSVEGKEVVQLYVSDKTGVEVRPEKELKGFDKVSLKPGESKKVTFKLDRRSFAYWNTDTGDWYAPSGKYIISVGASSRDIRATAEVDVTSSSKKAFTITPQTTMGDMLRNREMSALIKDDFEKACYAVIGDMTDEEFEAKFPFTKGAMIEMIKSNPFRSNRGRNGVTMEDILNQVEKYNQALDK</sequence>
<dbReference type="FunFam" id="2.60.40.10:FF:000495">
    <property type="entry name" value="Periplasmic beta-glucosidase"/>
    <property type="match status" value="1"/>
</dbReference>
<dbReference type="InterPro" id="IPR013783">
    <property type="entry name" value="Ig-like_fold"/>
</dbReference>
<keyword evidence="2 4" id="KW-0378">Hydrolase</keyword>
<organism evidence="6 7">
    <name type="scientific">Treponema bryantii</name>
    <dbReference type="NCBI Taxonomy" id="163"/>
    <lineage>
        <taxon>Bacteria</taxon>
        <taxon>Pseudomonadati</taxon>
        <taxon>Spirochaetota</taxon>
        <taxon>Spirochaetia</taxon>
        <taxon>Spirochaetales</taxon>
        <taxon>Treponemataceae</taxon>
        <taxon>Treponema</taxon>
    </lineage>
</organism>
<dbReference type="Gene3D" id="3.20.20.300">
    <property type="entry name" value="Glycoside hydrolase, family 3, N-terminal domain"/>
    <property type="match status" value="1"/>
</dbReference>
<dbReference type="InterPro" id="IPR019800">
    <property type="entry name" value="Glyco_hydro_3_AS"/>
</dbReference>
<keyword evidence="7" id="KW-1185">Reference proteome</keyword>
<dbReference type="InterPro" id="IPR002772">
    <property type="entry name" value="Glyco_hydro_3_C"/>
</dbReference>
<dbReference type="Pfam" id="PF14310">
    <property type="entry name" value="Fn3-like"/>
    <property type="match status" value="1"/>
</dbReference>
<dbReference type="EMBL" id="FORI01000005">
    <property type="protein sequence ID" value="SFI76570.1"/>
    <property type="molecule type" value="Genomic_DNA"/>
</dbReference>
<protein>
    <submittedName>
        <fullName evidence="6">Beta-glucosidase</fullName>
    </submittedName>
</protein>
<dbReference type="OrthoDB" id="9805821at2"/>
<dbReference type="InterPro" id="IPR001764">
    <property type="entry name" value="Glyco_hydro_3_N"/>
</dbReference>
<dbReference type="SUPFAM" id="SSF51445">
    <property type="entry name" value="(Trans)glycosidases"/>
    <property type="match status" value="1"/>
</dbReference>
<dbReference type="PRINTS" id="PR00133">
    <property type="entry name" value="GLHYDRLASE3"/>
</dbReference>
<dbReference type="Pfam" id="PF01915">
    <property type="entry name" value="Glyco_hydro_3_C"/>
    <property type="match status" value="1"/>
</dbReference>
<dbReference type="PROSITE" id="PS00775">
    <property type="entry name" value="GLYCOSYL_HYDROL_F3"/>
    <property type="match status" value="1"/>
</dbReference>
<dbReference type="GO" id="GO:0005975">
    <property type="term" value="P:carbohydrate metabolic process"/>
    <property type="evidence" value="ECO:0007669"/>
    <property type="project" value="InterPro"/>
</dbReference>
<evidence type="ECO:0000313" key="7">
    <source>
        <dbReference type="Proteomes" id="UP000182737"/>
    </source>
</evidence>
<reference evidence="7" key="1">
    <citation type="submission" date="2016-10" db="EMBL/GenBank/DDBJ databases">
        <authorList>
            <person name="Varghese N."/>
            <person name="Submissions S."/>
        </authorList>
    </citation>
    <scope>NUCLEOTIDE SEQUENCE [LARGE SCALE GENOMIC DNA]</scope>
    <source>
        <strain evidence="7">XBD1002</strain>
    </source>
</reference>
<dbReference type="GO" id="GO:0008422">
    <property type="term" value="F:beta-glucosidase activity"/>
    <property type="evidence" value="ECO:0007669"/>
    <property type="project" value="UniProtKB-ARBA"/>
</dbReference>
<dbReference type="Pfam" id="PF00933">
    <property type="entry name" value="Glyco_hydro_3"/>
    <property type="match status" value="1"/>
</dbReference>
<dbReference type="Proteomes" id="UP000182737">
    <property type="component" value="Unassembled WGS sequence"/>
</dbReference>
<dbReference type="InterPro" id="IPR026891">
    <property type="entry name" value="Fn3-like"/>
</dbReference>
<dbReference type="SUPFAM" id="SSF52279">
    <property type="entry name" value="Beta-D-glucan exohydrolase, C-terminal domain"/>
    <property type="match status" value="1"/>
</dbReference>
<evidence type="ECO:0000256" key="2">
    <source>
        <dbReference type="ARBA" id="ARBA00022801"/>
    </source>
</evidence>
<dbReference type="InterPro" id="IPR036962">
    <property type="entry name" value="Glyco_hydro_3_N_sf"/>
</dbReference>
<accession>A0A1I3KW17</accession>
<evidence type="ECO:0000256" key="1">
    <source>
        <dbReference type="ARBA" id="ARBA00005336"/>
    </source>
</evidence>
<dbReference type="AlphaFoldDB" id="A0A1I3KW17"/>
<dbReference type="InterPro" id="IPR017853">
    <property type="entry name" value="GH"/>
</dbReference>
<gene>
    <name evidence="6" type="ORF">SAMN04487775_105196</name>
</gene>
<dbReference type="Gene3D" id="3.40.50.1700">
    <property type="entry name" value="Glycoside hydrolase family 3 C-terminal domain"/>
    <property type="match status" value="1"/>
</dbReference>
<dbReference type="InterPro" id="IPR050288">
    <property type="entry name" value="Cellulose_deg_GH3"/>
</dbReference>
<dbReference type="PANTHER" id="PTHR42715">
    <property type="entry name" value="BETA-GLUCOSIDASE"/>
    <property type="match status" value="1"/>
</dbReference>
<keyword evidence="4" id="KW-0326">Glycosidase</keyword>
<evidence type="ECO:0000256" key="4">
    <source>
        <dbReference type="RuleBase" id="RU361161"/>
    </source>
</evidence>